<keyword evidence="8" id="KW-1185">Reference proteome</keyword>
<organism evidence="7 8">
    <name type="scientific">Gluconacetobacter tumulisoli</name>
    <dbReference type="NCBI Taxonomy" id="1286189"/>
    <lineage>
        <taxon>Bacteria</taxon>
        <taxon>Pseudomonadati</taxon>
        <taxon>Pseudomonadota</taxon>
        <taxon>Alphaproteobacteria</taxon>
        <taxon>Acetobacterales</taxon>
        <taxon>Acetobacteraceae</taxon>
        <taxon>Gluconacetobacter</taxon>
    </lineage>
</organism>
<gene>
    <name evidence="7" type="ORF">HLH28_05425</name>
</gene>
<keyword evidence="3" id="KW-0560">Oxidoreductase</keyword>
<comment type="caution">
    <text evidence="7">The sequence shown here is derived from an EMBL/GenBank/DDBJ whole genome shotgun (WGS) entry which is preliminary data.</text>
</comment>
<evidence type="ECO:0000313" key="7">
    <source>
        <dbReference type="EMBL" id="MBB2201024.1"/>
    </source>
</evidence>
<dbReference type="InterPro" id="IPR002888">
    <property type="entry name" value="2Fe-2S-bd"/>
</dbReference>
<dbReference type="SUPFAM" id="SSF47741">
    <property type="entry name" value="CO dehydrogenase ISP C-domain like"/>
    <property type="match status" value="1"/>
</dbReference>
<reference evidence="7 8" key="1">
    <citation type="submission" date="2020-04" db="EMBL/GenBank/DDBJ databases">
        <title>Description of novel Gluconacetobacter.</title>
        <authorList>
            <person name="Sombolestani A."/>
        </authorList>
    </citation>
    <scope>NUCLEOTIDE SEQUENCE [LARGE SCALE GENOMIC DNA]</scope>
    <source>
        <strain evidence="7 8">LMG 27802</strain>
    </source>
</reference>
<dbReference type="PROSITE" id="PS51085">
    <property type="entry name" value="2FE2S_FER_2"/>
    <property type="match status" value="1"/>
</dbReference>
<dbReference type="Proteomes" id="UP000578030">
    <property type="component" value="Unassembled WGS sequence"/>
</dbReference>
<evidence type="ECO:0000256" key="4">
    <source>
        <dbReference type="ARBA" id="ARBA00023004"/>
    </source>
</evidence>
<dbReference type="PANTHER" id="PTHR44379:SF6">
    <property type="entry name" value="BLR6046 PROTEIN"/>
    <property type="match status" value="1"/>
</dbReference>
<protein>
    <submittedName>
        <fullName evidence="7">(2Fe-2S)-binding protein</fullName>
    </submittedName>
</protein>
<dbReference type="InterPro" id="IPR006058">
    <property type="entry name" value="2Fe2S_fd_BS"/>
</dbReference>
<dbReference type="GO" id="GO:0016491">
    <property type="term" value="F:oxidoreductase activity"/>
    <property type="evidence" value="ECO:0007669"/>
    <property type="project" value="UniProtKB-KW"/>
</dbReference>
<evidence type="ECO:0000256" key="3">
    <source>
        <dbReference type="ARBA" id="ARBA00023002"/>
    </source>
</evidence>
<keyword evidence="1" id="KW-0001">2Fe-2S</keyword>
<evidence type="ECO:0000256" key="2">
    <source>
        <dbReference type="ARBA" id="ARBA00022723"/>
    </source>
</evidence>
<dbReference type="RefSeq" id="WP_182955602.1">
    <property type="nucleotide sequence ID" value="NZ_JABEQM010000003.1"/>
</dbReference>
<dbReference type="GO" id="GO:0046872">
    <property type="term" value="F:metal ion binding"/>
    <property type="evidence" value="ECO:0007669"/>
    <property type="project" value="UniProtKB-KW"/>
</dbReference>
<dbReference type="InterPro" id="IPR051452">
    <property type="entry name" value="Diverse_Oxidoreductases"/>
</dbReference>
<dbReference type="InterPro" id="IPR012675">
    <property type="entry name" value="Beta-grasp_dom_sf"/>
</dbReference>
<proteinExistence type="predicted"/>
<dbReference type="Gene3D" id="1.10.150.120">
    <property type="entry name" value="[2Fe-2S]-binding domain"/>
    <property type="match status" value="1"/>
</dbReference>
<dbReference type="GO" id="GO:0051537">
    <property type="term" value="F:2 iron, 2 sulfur cluster binding"/>
    <property type="evidence" value="ECO:0007669"/>
    <property type="project" value="UniProtKB-KW"/>
</dbReference>
<dbReference type="SUPFAM" id="SSF54292">
    <property type="entry name" value="2Fe-2S ferredoxin-like"/>
    <property type="match status" value="1"/>
</dbReference>
<keyword evidence="5" id="KW-0411">Iron-sulfur</keyword>
<dbReference type="PANTHER" id="PTHR44379">
    <property type="entry name" value="OXIDOREDUCTASE WITH IRON-SULFUR SUBUNIT"/>
    <property type="match status" value="1"/>
</dbReference>
<dbReference type="InterPro" id="IPR036884">
    <property type="entry name" value="2Fe-2S-bd_dom_sf"/>
</dbReference>
<dbReference type="Pfam" id="PF00111">
    <property type="entry name" value="Fer2"/>
    <property type="match status" value="1"/>
</dbReference>
<accession>A0A7W4PLV8</accession>
<name>A0A7W4PLV8_9PROT</name>
<dbReference type="Gene3D" id="3.10.20.30">
    <property type="match status" value="1"/>
</dbReference>
<keyword evidence="2" id="KW-0479">Metal-binding</keyword>
<evidence type="ECO:0000313" key="8">
    <source>
        <dbReference type="Proteomes" id="UP000578030"/>
    </source>
</evidence>
<sequence>MADGAVEIMVNGTRHAVHVDPGTPLLYVLRNDLGLNGPKYGCGLGECGACTVLIAGRAARSCSVPVDVARHWPVTTLEGLVVDGVPDPVQDAFITEQAAQCGYCLNGMVMTVRALLNANPTPTEAEIRDALRYNLCRCGTHMEILNAARRACGLPVRVAAGG</sequence>
<dbReference type="AlphaFoldDB" id="A0A7W4PLV8"/>
<evidence type="ECO:0000259" key="6">
    <source>
        <dbReference type="PROSITE" id="PS51085"/>
    </source>
</evidence>
<dbReference type="InterPro" id="IPR001041">
    <property type="entry name" value="2Fe-2S_ferredoxin-type"/>
</dbReference>
<dbReference type="PROSITE" id="PS00197">
    <property type="entry name" value="2FE2S_FER_1"/>
    <property type="match status" value="1"/>
</dbReference>
<dbReference type="EMBL" id="JABEQM010000003">
    <property type="protein sequence ID" value="MBB2201024.1"/>
    <property type="molecule type" value="Genomic_DNA"/>
</dbReference>
<dbReference type="InterPro" id="IPR036010">
    <property type="entry name" value="2Fe-2S_ferredoxin-like_sf"/>
</dbReference>
<evidence type="ECO:0000256" key="1">
    <source>
        <dbReference type="ARBA" id="ARBA00022714"/>
    </source>
</evidence>
<dbReference type="Pfam" id="PF01799">
    <property type="entry name" value="Fer2_2"/>
    <property type="match status" value="1"/>
</dbReference>
<keyword evidence="4" id="KW-0408">Iron</keyword>
<dbReference type="CDD" id="cd00207">
    <property type="entry name" value="fer2"/>
    <property type="match status" value="1"/>
</dbReference>
<evidence type="ECO:0000256" key="5">
    <source>
        <dbReference type="ARBA" id="ARBA00023014"/>
    </source>
</evidence>
<feature type="domain" description="2Fe-2S ferredoxin-type" evidence="6">
    <location>
        <begin position="4"/>
        <end position="80"/>
    </location>
</feature>